<dbReference type="Gene3D" id="2.60.120.260">
    <property type="entry name" value="Galactose-binding domain-like"/>
    <property type="match status" value="2"/>
</dbReference>
<dbReference type="InterPro" id="IPR008979">
    <property type="entry name" value="Galactose-bd-like_sf"/>
</dbReference>
<name>A0ABV6MAC5_9ACTN</name>
<evidence type="ECO:0000256" key="3">
    <source>
        <dbReference type="ARBA" id="ARBA00022801"/>
    </source>
</evidence>
<feature type="domain" description="Bacterial alpha-L-rhamnosidase N-terminal" evidence="6">
    <location>
        <begin position="135"/>
        <end position="291"/>
    </location>
</feature>
<dbReference type="InterPro" id="IPR013783">
    <property type="entry name" value="Ig-like_fold"/>
</dbReference>
<dbReference type="Gene3D" id="1.50.10.10">
    <property type="match status" value="1"/>
</dbReference>
<dbReference type="Pfam" id="PF17389">
    <property type="entry name" value="Bac_rhamnosid6H"/>
    <property type="match status" value="1"/>
</dbReference>
<feature type="domain" description="Alpha-L-rhamnosidase C-terminal" evidence="8">
    <location>
        <begin position="779"/>
        <end position="852"/>
    </location>
</feature>
<proteinExistence type="predicted"/>
<dbReference type="InterPro" id="IPR035398">
    <property type="entry name" value="Bac_rhamnosid_C"/>
</dbReference>
<dbReference type="SUPFAM" id="SSF48208">
    <property type="entry name" value="Six-hairpin glycosidases"/>
    <property type="match status" value="1"/>
</dbReference>
<dbReference type="GO" id="GO:0016787">
    <property type="term" value="F:hydrolase activity"/>
    <property type="evidence" value="ECO:0007669"/>
    <property type="project" value="UniProtKB-KW"/>
</dbReference>
<feature type="domain" description="Alpha-L-rhamnosidase concanavalin-like" evidence="5">
    <location>
        <begin position="303"/>
        <end position="407"/>
    </location>
</feature>
<comment type="caution">
    <text evidence="9">The sequence shown here is derived from an EMBL/GenBank/DDBJ whole genome shotgun (WGS) entry which is preliminary data.</text>
</comment>
<gene>
    <name evidence="9" type="ORF">ACFFIA_27775</name>
</gene>
<sequence length="868" mass="95159">MAAPHHLRVEHLDEPFGITVARPRLSWRLPPGSARQEAYRLRAGSWDSGRVVSPRSLLVPYGGPPLGAGERVEWSVQVWTDLGRSEWAEPASWEMGLPHPGDWVARWIEPPAGAPAGAEGTPVWYLGRSFDLAAEVSSARLYATAHGVYEFFVNGRRAGDMELTPGFTSYPSTLQVQTFDVTALLRPGGENTLTAVLSGGWVTWTNRFRDLGVGLLAQLHLVDPAGAVRRLGTGADWRAGAGAIRSADLRQGQVTDLRVGSDPVGVGAPVVVRDVDLRRLVSSPAPPVRRVQELRPVRITRPAPDRQVIDLGQNINGWIRLARLGPAGTTVTLTHGEAVDTNGDLTIDHLVPPEQRAEPFQEDQTTSAGVPGQVFEPRHVTHGFRYVRVQGHPEDLHPDDVTGVVVHSDLRRTGWFTCGDDRLNRLHEVAVWSLRGNACDIPTDCPTRERAGWTGDWQVFVPAAAYLYDVAGFTTKWLRDLAADQRPDGTVWHCAPNPEPAAFYETFPPGSAGWGDASVIVPWEIYLAYGDRDLLEQQWASMTAWVEYAARQARERRHPSRAEARPVPAEHERYLWDTGFHWGEWLEPGADMSAATVALLNVADHGATATAYLYRSADLLARVAAVLGRDAAAAHYGQLASAARGAWQAEFLRPDGTMTPDTQATYVRALAFDLVPPSLRVAATARLAGLVRAAGTHLGTGFLSTSLLLPALADNGEIGLAYELLLRDTEPSWLTMIARGATTTWEQWDGIDADGVPHASLNHYSKGAVVSFLHRYVTGIQPDPAGPGYRRFRVAPHPGGGLTWAEGRHDSPYGPIESHWWYERDSFRLDVTVPPGTTAEVRLPDGQRHEMPPGRRRFTGKIHDRSVQ</sequence>
<accession>A0ABV6MAC5</accession>
<evidence type="ECO:0000256" key="2">
    <source>
        <dbReference type="ARBA" id="ARBA00012652"/>
    </source>
</evidence>
<evidence type="ECO:0000313" key="10">
    <source>
        <dbReference type="Proteomes" id="UP001589867"/>
    </source>
</evidence>
<dbReference type="EMBL" id="JBHLUH010000060">
    <property type="protein sequence ID" value="MFC0531449.1"/>
    <property type="molecule type" value="Genomic_DNA"/>
</dbReference>
<comment type="catalytic activity">
    <reaction evidence="1">
        <text>Hydrolysis of terminal non-reducing alpha-L-rhamnose residues in alpha-L-rhamnosides.</text>
        <dbReference type="EC" id="3.2.1.40"/>
    </reaction>
</comment>
<evidence type="ECO:0000259" key="8">
    <source>
        <dbReference type="Pfam" id="PF17390"/>
    </source>
</evidence>
<evidence type="ECO:0000256" key="4">
    <source>
        <dbReference type="SAM" id="MobiDB-lite"/>
    </source>
</evidence>
<dbReference type="InterPro" id="IPR008928">
    <property type="entry name" value="6-hairpin_glycosidase_sf"/>
</dbReference>
<dbReference type="Gene3D" id="2.60.40.10">
    <property type="entry name" value="Immunoglobulins"/>
    <property type="match status" value="1"/>
</dbReference>
<evidence type="ECO:0000259" key="7">
    <source>
        <dbReference type="Pfam" id="PF17389"/>
    </source>
</evidence>
<protein>
    <recommendedName>
        <fullName evidence="2">alpha-L-rhamnosidase</fullName>
        <ecNumber evidence="2">3.2.1.40</ecNumber>
    </recommendedName>
</protein>
<dbReference type="InterPro" id="IPR016007">
    <property type="entry name" value="Alpha_rhamnosid"/>
</dbReference>
<organism evidence="9 10">
    <name type="scientific">Phytohabitans kaempferiae</name>
    <dbReference type="NCBI Taxonomy" id="1620943"/>
    <lineage>
        <taxon>Bacteria</taxon>
        <taxon>Bacillati</taxon>
        <taxon>Actinomycetota</taxon>
        <taxon>Actinomycetes</taxon>
        <taxon>Micromonosporales</taxon>
        <taxon>Micromonosporaceae</taxon>
    </lineage>
</organism>
<dbReference type="SUPFAM" id="SSF49785">
    <property type="entry name" value="Galactose-binding domain-like"/>
    <property type="match status" value="1"/>
</dbReference>
<keyword evidence="10" id="KW-1185">Reference proteome</keyword>
<dbReference type="Pfam" id="PF08531">
    <property type="entry name" value="Bac_rhamnosid_N"/>
    <property type="match status" value="1"/>
</dbReference>
<dbReference type="Proteomes" id="UP001589867">
    <property type="component" value="Unassembled WGS sequence"/>
</dbReference>
<dbReference type="RefSeq" id="WP_377256506.1">
    <property type="nucleotide sequence ID" value="NZ_JBHLUH010000060.1"/>
</dbReference>
<dbReference type="Pfam" id="PF17390">
    <property type="entry name" value="Bac_rhamnosid_C"/>
    <property type="match status" value="1"/>
</dbReference>
<dbReference type="Gene3D" id="2.60.420.10">
    <property type="entry name" value="Maltose phosphorylase, domain 3"/>
    <property type="match status" value="1"/>
</dbReference>
<dbReference type="Pfam" id="PF05592">
    <property type="entry name" value="Bac_rhamnosid"/>
    <property type="match status" value="1"/>
</dbReference>
<dbReference type="PIRSF" id="PIRSF010631">
    <property type="entry name" value="A-rhamnsds"/>
    <property type="match status" value="1"/>
</dbReference>
<evidence type="ECO:0000259" key="6">
    <source>
        <dbReference type="Pfam" id="PF08531"/>
    </source>
</evidence>
<evidence type="ECO:0000256" key="1">
    <source>
        <dbReference type="ARBA" id="ARBA00001445"/>
    </source>
</evidence>
<dbReference type="PANTHER" id="PTHR33307:SF6">
    <property type="entry name" value="ALPHA-RHAMNOSIDASE (EUROFUNG)-RELATED"/>
    <property type="match status" value="1"/>
</dbReference>
<dbReference type="Pfam" id="PF25788">
    <property type="entry name" value="Ig_Rha78A_N"/>
    <property type="match status" value="1"/>
</dbReference>
<feature type="domain" description="Alpha-L-rhamnosidase six-hairpin glycosidase" evidence="7">
    <location>
        <begin position="411"/>
        <end position="777"/>
    </location>
</feature>
<dbReference type="InterPro" id="IPR008902">
    <property type="entry name" value="Rhamnosid_concanavalin"/>
</dbReference>
<evidence type="ECO:0000313" key="9">
    <source>
        <dbReference type="EMBL" id="MFC0531449.1"/>
    </source>
</evidence>
<reference evidence="9 10" key="1">
    <citation type="submission" date="2024-09" db="EMBL/GenBank/DDBJ databases">
        <authorList>
            <person name="Sun Q."/>
            <person name="Mori K."/>
        </authorList>
    </citation>
    <scope>NUCLEOTIDE SEQUENCE [LARGE SCALE GENOMIC DNA]</scope>
    <source>
        <strain evidence="9 10">TBRC 3947</strain>
    </source>
</reference>
<dbReference type="InterPro" id="IPR035396">
    <property type="entry name" value="Bac_rhamnosid6H"/>
</dbReference>
<feature type="compositionally biased region" description="Basic and acidic residues" evidence="4">
    <location>
        <begin position="844"/>
        <end position="853"/>
    </location>
</feature>
<dbReference type="PANTHER" id="PTHR33307">
    <property type="entry name" value="ALPHA-RHAMNOSIDASE (EUROFUNG)"/>
    <property type="match status" value="1"/>
</dbReference>
<keyword evidence="3 9" id="KW-0378">Hydrolase</keyword>
<feature type="region of interest" description="Disordered" evidence="4">
    <location>
        <begin position="844"/>
        <end position="868"/>
    </location>
</feature>
<evidence type="ECO:0000259" key="5">
    <source>
        <dbReference type="Pfam" id="PF05592"/>
    </source>
</evidence>
<dbReference type="EC" id="3.2.1.40" evidence="2"/>
<dbReference type="InterPro" id="IPR013737">
    <property type="entry name" value="Bac_rhamnosid_N"/>
</dbReference>
<dbReference type="InterPro" id="IPR012341">
    <property type="entry name" value="6hp_glycosidase-like_sf"/>
</dbReference>